<dbReference type="AlphaFoldDB" id="A0A2U1UZ02"/>
<accession>A0A2U1UZ02</accession>
<keyword evidence="3" id="KW-1185">Reference proteome</keyword>
<evidence type="ECO:0008006" key="4">
    <source>
        <dbReference type="Google" id="ProtNLM"/>
    </source>
</evidence>
<dbReference type="EMBL" id="PDOA01000022">
    <property type="protein sequence ID" value="PWC26885.1"/>
    <property type="molecule type" value="Genomic_DNA"/>
</dbReference>
<dbReference type="RefSeq" id="WP_109518851.1">
    <property type="nucleotide sequence ID" value="NZ_JBHSCH010000099.1"/>
</dbReference>
<evidence type="ECO:0000313" key="2">
    <source>
        <dbReference type="EMBL" id="PWC26885.1"/>
    </source>
</evidence>
<name>A0A2U1UZ02_9PROT</name>
<proteinExistence type="predicted"/>
<comment type="caution">
    <text evidence="2">The sequence shown here is derived from an EMBL/GenBank/DDBJ whole genome shotgun (WGS) entry which is preliminary data.</text>
</comment>
<evidence type="ECO:0000256" key="1">
    <source>
        <dbReference type="SAM" id="SignalP"/>
    </source>
</evidence>
<dbReference type="PROSITE" id="PS51257">
    <property type="entry name" value="PROKAR_LIPOPROTEIN"/>
    <property type="match status" value="1"/>
</dbReference>
<dbReference type="Proteomes" id="UP000245048">
    <property type="component" value="Unassembled WGS sequence"/>
</dbReference>
<keyword evidence="1" id="KW-0732">Signal</keyword>
<evidence type="ECO:0000313" key="3">
    <source>
        <dbReference type="Proteomes" id="UP000245048"/>
    </source>
</evidence>
<reference evidence="3" key="1">
    <citation type="submission" date="2017-10" db="EMBL/GenBank/DDBJ databases">
        <authorList>
            <person name="Toshchakov S.V."/>
            <person name="Goeva M.A."/>
        </authorList>
    </citation>
    <scope>NUCLEOTIDE SEQUENCE [LARGE SCALE GENOMIC DNA]</scope>
    <source>
        <strain evidence="3">JR1/69-1-13</strain>
    </source>
</reference>
<feature type="signal peptide" evidence="1">
    <location>
        <begin position="1"/>
        <end position="18"/>
    </location>
</feature>
<protein>
    <recommendedName>
        <fullName evidence="4">Lipoprotein SmpA/OmlA domain-containing protein</fullName>
    </recommendedName>
</protein>
<gene>
    <name evidence="2" type="ORF">CR165_20700</name>
</gene>
<sequence>MRRLIPSLALPVLLAACAAPGPTLEQRLATFINRSEGDLVAQLGVPVRSYETEGRRFLQFEQRQTVMVPGDPWGYGYYGYRRPWAVPSSYAVVQCDMTFAIRNDRVESFTLRGQGCG</sequence>
<dbReference type="OrthoDB" id="7284935at2"/>
<feature type="chain" id="PRO_5015680307" description="Lipoprotein SmpA/OmlA domain-containing protein" evidence="1">
    <location>
        <begin position="19"/>
        <end position="117"/>
    </location>
</feature>
<organism evidence="2 3">
    <name type="scientific">Teichococcus aestuarii</name>
    <dbReference type="NCBI Taxonomy" id="568898"/>
    <lineage>
        <taxon>Bacteria</taxon>
        <taxon>Pseudomonadati</taxon>
        <taxon>Pseudomonadota</taxon>
        <taxon>Alphaproteobacteria</taxon>
        <taxon>Acetobacterales</taxon>
        <taxon>Roseomonadaceae</taxon>
        <taxon>Roseomonas</taxon>
    </lineage>
</organism>